<dbReference type="AlphaFoldDB" id="A0A2N4Z847"/>
<comment type="caution">
    <text evidence="1">The sequence shown here is derived from an EMBL/GenBank/DDBJ whole genome shotgun (WGS) entry which is preliminary data.</text>
</comment>
<dbReference type="EMBL" id="PICB01002880">
    <property type="protein sequence ID" value="PLP37615.1"/>
    <property type="molecule type" value="Genomic_DNA"/>
</dbReference>
<accession>A0A2N4Z847</accession>
<sequence>MCVGCVLSPQSLTSVSAWGLAHLPPSCDSNYLGYISRYLFNITANNSPDTLANYSSMLCSH</sequence>
<evidence type="ECO:0000313" key="4">
    <source>
        <dbReference type="Proteomes" id="UP000234473"/>
    </source>
</evidence>
<dbReference type="Proteomes" id="UP000234412">
    <property type="component" value="Unassembled WGS sequence"/>
</dbReference>
<proteinExistence type="predicted"/>
<protein>
    <submittedName>
        <fullName evidence="1">Uncharacterized protein</fullName>
    </submittedName>
</protein>
<reference evidence="3 4" key="2">
    <citation type="submission" date="2018-01" db="EMBL/GenBank/DDBJ databases">
        <title>Genomic study of Klebsiella pneumoniae.</title>
        <authorList>
            <person name="Yang Y."/>
            <person name="Bicalho R."/>
        </authorList>
    </citation>
    <scope>NUCLEOTIDE SEQUENCE [LARGE SCALE GENOMIC DNA]</scope>
    <source>
        <strain evidence="2 4">A5</strain>
        <strain evidence="1 3">A8</strain>
    </source>
</reference>
<gene>
    <name evidence="2" type="ORF">CWM98_35075</name>
    <name evidence="1" type="ORF">CWN47_01725</name>
</gene>
<organism evidence="1 3">
    <name type="scientific">Klebsiella variicola</name>
    <dbReference type="NCBI Taxonomy" id="244366"/>
    <lineage>
        <taxon>Bacteria</taxon>
        <taxon>Pseudomonadati</taxon>
        <taxon>Pseudomonadota</taxon>
        <taxon>Gammaproteobacteria</taxon>
        <taxon>Enterobacterales</taxon>
        <taxon>Enterobacteriaceae</taxon>
        <taxon>Klebsiella/Raoultella group</taxon>
        <taxon>Klebsiella</taxon>
        <taxon>Klebsiella pneumoniae complex</taxon>
    </lineage>
</organism>
<reference evidence="3 4" key="1">
    <citation type="submission" date="2017-11" db="EMBL/GenBank/DDBJ databases">
        <authorList>
            <person name="Han C.G."/>
        </authorList>
    </citation>
    <scope>NUCLEOTIDE SEQUENCE [LARGE SCALE GENOMIC DNA]</scope>
    <source>
        <strain evidence="2 4">A5</strain>
        <strain evidence="1 3">A8</strain>
    </source>
</reference>
<dbReference type="EMBL" id="PIDP01000018">
    <property type="protein sequence ID" value="PLM97728.1"/>
    <property type="molecule type" value="Genomic_DNA"/>
</dbReference>
<evidence type="ECO:0000313" key="2">
    <source>
        <dbReference type="EMBL" id="PLP37615.1"/>
    </source>
</evidence>
<evidence type="ECO:0000313" key="3">
    <source>
        <dbReference type="Proteomes" id="UP000234412"/>
    </source>
</evidence>
<evidence type="ECO:0000313" key="1">
    <source>
        <dbReference type="EMBL" id="PLM97728.1"/>
    </source>
</evidence>
<dbReference type="Proteomes" id="UP000234473">
    <property type="component" value="Unassembled WGS sequence"/>
</dbReference>
<name>A0A2N4Z847_KLEVA</name>